<accession>A0A9X2E7Y6</accession>
<name>A0A9X2E7Y6_9NOCA</name>
<protein>
    <recommendedName>
        <fullName evidence="4">Secreted protein</fullName>
    </recommendedName>
</protein>
<comment type="caution">
    <text evidence="2">The sequence shown here is derived from an EMBL/GenBank/DDBJ whole genome shotgun (WGS) entry which is preliminary data.</text>
</comment>
<dbReference type="RefSeq" id="WP_251914170.1">
    <property type="nucleotide sequence ID" value="NZ_JAMRXG010000008.1"/>
</dbReference>
<proteinExistence type="predicted"/>
<evidence type="ECO:0000313" key="3">
    <source>
        <dbReference type="Proteomes" id="UP001139157"/>
    </source>
</evidence>
<reference evidence="2" key="1">
    <citation type="submission" date="2022-06" db="EMBL/GenBank/DDBJ databases">
        <title>Novel species in genus nocardia.</title>
        <authorList>
            <person name="Li F."/>
        </authorList>
    </citation>
    <scope>NUCLEOTIDE SEQUENCE</scope>
    <source>
        <strain evidence="2">CDC141</strain>
    </source>
</reference>
<gene>
    <name evidence="2" type="ORF">NDR86_20860</name>
</gene>
<sequence>MNTVAKFSTGPAALLAVAPIALAATARADDEPVYFSFGDANCAILTYGTIGCDRPVLTTYNTGYGGTLPWLQSPQIIADPKTRSGFDFTGEPYTLPGGNPSWEQVVKDHGWTSGWPTLEYAGVWCGQFRDMLRCGVRGPGEALPDDQAFTL</sequence>
<dbReference type="EMBL" id="JAMRXG010000008">
    <property type="protein sequence ID" value="MCM6775934.1"/>
    <property type="molecule type" value="Genomic_DNA"/>
</dbReference>
<keyword evidence="1" id="KW-0732">Signal</keyword>
<organism evidence="2 3">
    <name type="scientific">Nocardia pulmonis</name>
    <dbReference type="NCBI Taxonomy" id="2951408"/>
    <lineage>
        <taxon>Bacteria</taxon>
        <taxon>Bacillati</taxon>
        <taxon>Actinomycetota</taxon>
        <taxon>Actinomycetes</taxon>
        <taxon>Mycobacteriales</taxon>
        <taxon>Nocardiaceae</taxon>
        <taxon>Nocardia</taxon>
    </lineage>
</organism>
<keyword evidence="3" id="KW-1185">Reference proteome</keyword>
<evidence type="ECO:0000313" key="2">
    <source>
        <dbReference type="EMBL" id="MCM6775934.1"/>
    </source>
</evidence>
<evidence type="ECO:0000256" key="1">
    <source>
        <dbReference type="SAM" id="SignalP"/>
    </source>
</evidence>
<dbReference type="Proteomes" id="UP001139157">
    <property type="component" value="Unassembled WGS sequence"/>
</dbReference>
<evidence type="ECO:0008006" key="4">
    <source>
        <dbReference type="Google" id="ProtNLM"/>
    </source>
</evidence>
<feature type="signal peptide" evidence="1">
    <location>
        <begin position="1"/>
        <end position="23"/>
    </location>
</feature>
<feature type="chain" id="PRO_5040939199" description="Secreted protein" evidence="1">
    <location>
        <begin position="24"/>
        <end position="151"/>
    </location>
</feature>
<dbReference type="AlphaFoldDB" id="A0A9X2E7Y6"/>